<protein>
    <submittedName>
        <fullName evidence="2">Glycosyltransferase family 25 protein</fullName>
    </submittedName>
</protein>
<accession>A0AAU7S0A6</accession>
<reference evidence="2" key="1">
    <citation type="submission" date="2024-06" db="EMBL/GenBank/DDBJ databases">
        <authorList>
            <person name="Li T."/>
            <person name="Gao R."/>
        </authorList>
    </citation>
    <scope>NUCLEOTIDE SEQUENCE</scope>
    <source>
        <strain evidence="2">ZPR3</strain>
        <plasmid evidence="2">unnamed1</plasmid>
    </source>
</reference>
<dbReference type="RefSeq" id="WP_349960295.1">
    <property type="nucleotide sequence ID" value="NZ_CP157961.1"/>
</dbReference>
<evidence type="ECO:0000259" key="1">
    <source>
        <dbReference type="Pfam" id="PF01755"/>
    </source>
</evidence>
<evidence type="ECO:0000313" key="2">
    <source>
        <dbReference type="EMBL" id="XBT95867.1"/>
    </source>
</evidence>
<dbReference type="AlphaFoldDB" id="A0AAU7S0A6"/>
<geneLocation type="plasmid" evidence="2">
    <name>unnamed1</name>
</geneLocation>
<gene>
    <name evidence="2" type="ORF">ABM479_20215</name>
</gene>
<dbReference type="Pfam" id="PF01755">
    <property type="entry name" value="Glyco_transf_25"/>
    <property type="match status" value="1"/>
</dbReference>
<sequence length="441" mass="50329">MKRPKRPTLLAPSLTATAPARQIVSHHSAIGGRPCSRNLNQYFNARYIKINAISVSYIQNLTHTIINHRLSSAASTSTCLRLSLMVWRRSAGRSSRPATPHHRQWQAWNRPRQLRITSPPILPTSSVRLLSAELDIFSPFDAQCVRFGVDENMQDAKLDKASLKIFLINLDRAIDRLAAMRSKLEHSGLGFERVPAIDGNSIDFPTKQFSEISFRFMHGRRRNPGEVGCYLSHVECARRLLASDCEFALILEDDLEFPPDFNDIVEAAIRQAEQWDILRLSTVSAGRKFDFSRLTESRRLAIALTREKGSGAYLINRRAAQWFVRKLLPMRLPFDLAFDLEFFQGLRSAFVTPIPINQQLGLPSQIQGSLNRRHYHRSSVHYLTVMPYRLFLETCRLSFRLLRLSRLLVHARIAAAKRKHDGADEGILSLLTTTEHLGDRR</sequence>
<organism evidence="2">
    <name type="scientific">Rhizobium sp. ZPR3</name>
    <dbReference type="NCBI Taxonomy" id="3158967"/>
    <lineage>
        <taxon>Bacteria</taxon>
        <taxon>Pseudomonadati</taxon>
        <taxon>Pseudomonadota</taxon>
        <taxon>Alphaproteobacteria</taxon>
        <taxon>Hyphomicrobiales</taxon>
        <taxon>Rhizobiaceae</taxon>
        <taxon>Rhizobium/Agrobacterium group</taxon>
        <taxon>Rhizobium</taxon>
    </lineage>
</organism>
<feature type="domain" description="Glycosyl transferase family 25" evidence="1">
    <location>
        <begin position="164"/>
        <end position="336"/>
    </location>
</feature>
<proteinExistence type="predicted"/>
<name>A0AAU7S0A6_9HYPH</name>
<dbReference type="CDD" id="cd06532">
    <property type="entry name" value="Glyco_transf_25"/>
    <property type="match status" value="1"/>
</dbReference>
<keyword evidence="2" id="KW-0614">Plasmid</keyword>
<dbReference type="EMBL" id="CP157961">
    <property type="protein sequence ID" value="XBT95867.1"/>
    <property type="molecule type" value="Genomic_DNA"/>
</dbReference>
<dbReference type="InterPro" id="IPR002654">
    <property type="entry name" value="Glyco_trans_25"/>
</dbReference>